<reference evidence="2" key="1">
    <citation type="journal article" date="2015" name="Nature">
        <title>Complex archaea that bridge the gap between prokaryotes and eukaryotes.</title>
        <authorList>
            <person name="Spang A."/>
            <person name="Saw J.H."/>
            <person name="Jorgensen S.L."/>
            <person name="Zaremba-Niedzwiedzka K."/>
            <person name="Martijn J."/>
            <person name="Lind A.E."/>
            <person name="van Eijk R."/>
            <person name="Schleper C."/>
            <person name="Guy L."/>
            <person name="Ettema T.J."/>
        </authorList>
    </citation>
    <scope>NUCLEOTIDE SEQUENCE</scope>
</reference>
<sequence>MPTRNLDNYHNIKDPNWYLNLGIDLILHRHFTNVIRADEDLPIKNIWLPVSIDNTIFKPNENIRRINKLCAVGEMKNIVYEHRKRALKLLAKENLIIQEDLIKEENYITCLQSYISHLNGSSIYNLNIAKMFEIMASGSVLLTDKDENSGIERLFPSNCYCTYKRNFSDLISKATKIMNDSSFRNSIVTNALKVINTKHTHKIRAKELLEILTKIFNLSYEPKSKVPVIFKGLYNLFSKKPVILPVQIIKEEIEQETSKVTNFTNERKLKQLYNQNIKIYLLKSTCHDIIVNNKIGDILHLAVDNTDKAREILGENFRFEPIPQRTKKFIYKDMILYIPCPIITYLDTLFGKEGVKNLKLKEERLIISGQFYRFIKRKRK</sequence>
<dbReference type="EMBL" id="LAZR01021929">
    <property type="protein sequence ID" value="KKL83632.1"/>
    <property type="molecule type" value="Genomic_DNA"/>
</dbReference>
<name>A0A0F9I8D2_9ZZZZ</name>
<dbReference type="AlphaFoldDB" id="A0A0F9I8D2"/>
<evidence type="ECO:0000259" key="1">
    <source>
        <dbReference type="Pfam" id="PF13524"/>
    </source>
</evidence>
<comment type="caution">
    <text evidence="2">The sequence shown here is derived from an EMBL/GenBank/DDBJ whole genome shotgun (WGS) entry which is preliminary data.</text>
</comment>
<organism evidence="2">
    <name type="scientific">marine sediment metagenome</name>
    <dbReference type="NCBI Taxonomy" id="412755"/>
    <lineage>
        <taxon>unclassified sequences</taxon>
        <taxon>metagenomes</taxon>
        <taxon>ecological metagenomes</taxon>
    </lineage>
</organism>
<proteinExistence type="predicted"/>
<accession>A0A0F9I8D2</accession>
<feature type="domain" description="Spore protein YkvP/CgeB glycosyl transferase-like" evidence="1">
    <location>
        <begin position="112"/>
        <end position="210"/>
    </location>
</feature>
<dbReference type="InterPro" id="IPR055259">
    <property type="entry name" value="YkvP/CgeB_Glyco_trans-like"/>
</dbReference>
<protein>
    <recommendedName>
        <fullName evidence="1">Spore protein YkvP/CgeB glycosyl transferase-like domain-containing protein</fullName>
    </recommendedName>
</protein>
<gene>
    <name evidence="2" type="ORF">LCGC14_1972800</name>
</gene>
<dbReference type="Pfam" id="PF13524">
    <property type="entry name" value="Glyco_trans_1_2"/>
    <property type="match status" value="1"/>
</dbReference>
<evidence type="ECO:0000313" key="2">
    <source>
        <dbReference type="EMBL" id="KKL83632.1"/>
    </source>
</evidence>